<organism evidence="9 10">
    <name type="scientific">Candidatus Glassbacteria bacterium GWA2_58_10</name>
    <dbReference type="NCBI Taxonomy" id="1817865"/>
    <lineage>
        <taxon>Bacteria</taxon>
        <taxon>Candidatus Glassiibacteriota</taxon>
    </lineage>
</organism>
<dbReference type="SUPFAM" id="SSF88946">
    <property type="entry name" value="Sigma2 domain of RNA polymerase sigma factors"/>
    <property type="match status" value="1"/>
</dbReference>
<dbReference type="GO" id="GO:0003677">
    <property type="term" value="F:DNA binding"/>
    <property type="evidence" value="ECO:0007669"/>
    <property type="project" value="UniProtKB-KW"/>
</dbReference>
<feature type="domain" description="RNA polymerase sigma factor 70 region 4 type 2" evidence="8">
    <location>
        <begin position="138"/>
        <end position="187"/>
    </location>
</feature>
<name>A0A1F5YAQ9_9BACT</name>
<protein>
    <recommendedName>
        <fullName evidence="6">RNA polymerase sigma factor</fullName>
    </recommendedName>
</protein>
<dbReference type="Pfam" id="PF04542">
    <property type="entry name" value="Sigma70_r2"/>
    <property type="match status" value="1"/>
</dbReference>
<keyword evidence="2 6" id="KW-0805">Transcription regulation</keyword>
<evidence type="ECO:0000256" key="3">
    <source>
        <dbReference type="ARBA" id="ARBA00023082"/>
    </source>
</evidence>
<dbReference type="Pfam" id="PF08281">
    <property type="entry name" value="Sigma70_r4_2"/>
    <property type="match status" value="1"/>
</dbReference>
<dbReference type="InterPro" id="IPR007627">
    <property type="entry name" value="RNA_pol_sigma70_r2"/>
</dbReference>
<dbReference type="InterPro" id="IPR000838">
    <property type="entry name" value="RNA_pol_sigma70_ECF_CS"/>
</dbReference>
<evidence type="ECO:0000313" key="10">
    <source>
        <dbReference type="Proteomes" id="UP000176992"/>
    </source>
</evidence>
<dbReference type="InterPro" id="IPR014284">
    <property type="entry name" value="RNA_pol_sigma-70_dom"/>
</dbReference>
<dbReference type="InterPro" id="IPR013325">
    <property type="entry name" value="RNA_pol_sigma_r2"/>
</dbReference>
<evidence type="ECO:0000256" key="6">
    <source>
        <dbReference type="RuleBase" id="RU000716"/>
    </source>
</evidence>
<dbReference type="InterPro" id="IPR039425">
    <property type="entry name" value="RNA_pol_sigma-70-like"/>
</dbReference>
<dbReference type="PROSITE" id="PS01063">
    <property type="entry name" value="SIGMA70_ECF"/>
    <property type="match status" value="1"/>
</dbReference>
<dbReference type="Proteomes" id="UP000176992">
    <property type="component" value="Unassembled WGS sequence"/>
</dbReference>
<feature type="domain" description="RNA polymerase sigma-70 region 2" evidence="7">
    <location>
        <begin position="30"/>
        <end position="97"/>
    </location>
</feature>
<reference evidence="9 10" key="1">
    <citation type="journal article" date="2016" name="Nat. Commun.">
        <title>Thousands of microbial genomes shed light on interconnected biogeochemical processes in an aquifer system.</title>
        <authorList>
            <person name="Anantharaman K."/>
            <person name="Brown C.T."/>
            <person name="Hug L.A."/>
            <person name="Sharon I."/>
            <person name="Castelle C.J."/>
            <person name="Probst A.J."/>
            <person name="Thomas B.C."/>
            <person name="Singh A."/>
            <person name="Wilkins M.J."/>
            <person name="Karaoz U."/>
            <person name="Brodie E.L."/>
            <person name="Williams K.H."/>
            <person name="Hubbard S.S."/>
            <person name="Banfield J.F."/>
        </authorList>
    </citation>
    <scope>NUCLEOTIDE SEQUENCE [LARGE SCALE GENOMIC DNA]</scope>
</reference>
<dbReference type="Gene3D" id="1.10.1740.10">
    <property type="match status" value="1"/>
</dbReference>
<sequence>MTQDRALSELSDEELVQRFIDGREQAFNELMKRYSRRIINYIFRIIGDRDRAEDLLQDTFIRVYRNVNRFDQSRKFSTWLYTIATNLAKNELRNAGRSPLLYFQNFFFRKDDQQMFEAADKAGRPDDNLYQKQLGDLVAKAVEKLPARHKLVFTLRETEGKSYEEIAEILGCNIGTVKSRLNRARARFAQIIEPYLK</sequence>
<dbReference type="Gene3D" id="1.10.10.10">
    <property type="entry name" value="Winged helix-like DNA-binding domain superfamily/Winged helix DNA-binding domain"/>
    <property type="match status" value="1"/>
</dbReference>
<dbReference type="PANTHER" id="PTHR43133">
    <property type="entry name" value="RNA POLYMERASE ECF-TYPE SIGMA FACTO"/>
    <property type="match status" value="1"/>
</dbReference>
<accession>A0A1F5YAQ9</accession>
<evidence type="ECO:0000256" key="1">
    <source>
        <dbReference type="ARBA" id="ARBA00010641"/>
    </source>
</evidence>
<evidence type="ECO:0000256" key="2">
    <source>
        <dbReference type="ARBA" id="ARBA00023015"/>
    </source>
</evidence>
<proteinExistence type="inferred from homology"/>
<dbReference type="GO" id="GO:0016987">
    <property type="term" value="F:sigma factor activity"/>
    <property type="evidence" value="ECO:0007669"/>
    <property type="project" value="UniProtKB-KW"/>
</dbReference>
<gene>
    <name evidence="9" type="ORF">A2Z86_10590</name>
</gene>
<dbReference type="InterPro" id="IPR013324">
    <property type="entry name" value="RNA_pol_sigma_r3/r4-like"/>
</dbReference>
<comment type="caution">
    <text evidence="9">The sequence shown here is derived from an EMBL/GenBank/DDBJ whole genome shotgun (WGS) entry which is preliminary data.</text>
</comment>
<dbReference type="AlphaFoldDB" id="A0A1F5YAQ9"/>
<evidence type="ECO:0000259" key="7">
    <source>
        <dbReference type="Pfam" id="PF04542"/>
    </source>
</evidence>
<evidence type="ECO:0000256" key="4">
    <source>
        <dbReference type="ARBA" id="ARBA00023125"/>
    </source>
</evidence>
<dbReference type="InterPro" id="IPR036388">
    <property type="entry name" value="WH-like_DNA-bd_sf"/>
</dbReference>
<evidence type="ECO:0000259" key="8">
    <source>
        <dbReference type="Pfam" id="PF08281"/>
    </source>
</evidence>
<dbReference type="GO" id="GO:0006352">
    <property type="term" value="P:DNA-templated transcription initiation"/>
    <property type="evidence" value="ECO:0007669"/>
    <property type="project" value="InterPro"/>
</dbReference>
<dbReference type="CDD" id="cd06171">
    <property type="entry name" value="Sigma70_r4"/>
    <property type="match status" value="1"/>
</dbReference>
<evidence type="ECO:0000313" key="9">
    <source>
        <dbReference type="EMBL" id="OGF97082.1"/>
    </source>
</evidence>
<dbReference type="NCBIfam" id="TIGR02937">
    <property type="entry name" value="sigma70-ECF"/>
    <property type="match status" value="1"/>
</dbReference>
<evidence type="ECO:0000256" key="5">
    <source>
        <dbReference type="ARBA" id="ARBA00023163"/>
    </source>
</evidence>
<dbReference type="EMBL" id="MFIV01000242">
    <property type="protein sequence ID" value="OGF97082.1"/>
    <property type="molecule type" value="Genomic_DNA"/>
</dbReference>
<dbReference type="InterPro" id="IPR013249">
    <property type="entry name" value="RNA_pol_sigma70_r4_t2"/>
</dbReference>
<dbReference type="PANTHER" id="PTHR43133:SF8">
    <property type="entry name" value="RNA POLYMERASE SIGMA FACTOR HI_1459-RELATED"/>
    <property type="match status" value="1"/>
</dbReference>
<keyword evidence="5 6" id="KW-0804">Transcription</keyword>
<keyword evidence="4 6" id="KW-0238">DNA-binding</keyword>
<keyword evidence="3 6" id="KW-0731">Sigma factor</keyword>
<comment type="similarity">
    <text evidence="1 6">Belongs to the sigma-70 factor family. ECF subfamily.</text>
</comment>
<dbReference type="SUPFAM" id="SSF88659">
    <property type="entry name" value="Sigma3 and sigma4 domains of RNA polymerase sigma factors"/>
    <property type="match status" value="1"/>
</dbReference>